<name>A0ABP9HR96_9ACTN</name>
<proteinExistence type="predicted"/>
<comment type="caution">
    <text evidence="1">The sequence shown here is derived from an EMBL/GenBank/DDBJ whole genome shotgun (WGS) entry which is preliminary data.</text>
</comment>
<keyword evidence="2" id="KW-1185">Reference proteome</keyword>
<dbReference type="Proteomes" id="UP001500466">
    <property type="component" value="Unassembled WGS sequence"/>
</dbReference>
<sequence length="76" mass="7804">MSAEDDGTTEDLAEALRARVRQARADLADAAAHPEGTIVQIAMDELEDALAAARAHGVDVPPATAAHDDAADGERG</sequence>
<dbReference type="RefSeq" id="WP_345677809.1">
    <property type="nucleotide sequence ID" value="NZ_BAABHS010000017.1"/>
</dbReference>
<accession>A0ABP9HR96</accession>
<dbReference type="EMBL" id="BAABHS010000017">
    <property type="protein sequence ID" value="GAA4976233.1"/>
    <property type="molecule type" value="Genomic_DNA"/>
</dbReference>
<evidence type="ECO:0000313" key="2">
    <source>
        <dbReference type="Proteomes" id="UP001500466"/>
    </source>
</evidence>
<protein>
    <submittedName>
        <fullName evidence="1">Uncharacterized protein</fullName>
    </submittedName>
</protein>
<organism evidence="1 2">
    <name type="scientific">Yinghuangia aomiensis</name>
    <dbReference type="NCBI Taxonomy" id="676205"/>
    <lineage>
        <taxon>Bacteria</taxon>
        <taxon>Bacillati</taxon>
        <taxon>Actinomycetota</taxon>
        <taxon>Actinomycetes</taxon>
        <taxon>Kitasatosporales</taxon>
        <taxon>Streptomycetaceae</taxon>
        <taxon>Yinghuangia</taxon>
    </lineage>
</organism>
<evidence type="ECO:0000313" key="1">
    <source>
        <dbReference type="EMBL" id="GAA4976233.1"/>
    </source>
</evidence>
<reference evidence="2" key="1">
    <citation type="journal article" date="2019" name="Int. J. Syst. Evol. Microbiol.">
        <title>The Global Catalogue of Microorganisms (GCM) 10K type strain sequencing project: providing services to taxonomists for standard genome sequencing and annotation.</title>
        <authorList>
            <consortium name="The Broad Institute Genomics Platform"/>
            <consortium name="The Broad Institute Genome Sequencing Center for Infectious Disease"/>
            <person name="Wu L."/>
            <person name="Ma J."/>
        </authorList>
    </citation>
    <scope>NUCLEOTIDE SEQUENCE [LARGE SCALE GENOMIC DNA]</scope>
    <source>
        <strain evidence="2">JCM 17986</strain>
    </source>
</reference>
<gene>
    <name evidence="1" type="ORF">GCM10023205_49160</name>
</gene>